<gene>
    <name evidence="1" type="primary">ytxJ</name>
    <name evidence="1" type="ORF">DCC81_19865</name>
</gene>
<dbReference type="NCBIfam" id="TIGR04019">
    <property type="entry name" value="B_thiol_YtxJ"/>
    <property type="match status" value="1"/>
</dbReference>
<sequence>MNWEPLTSEEQLTAINELSHRHPVAIFKHSTRCSISSMIKSRLERDKAPADVTFYYLDLIRYRNVSNRVADDYRVEHESPQMLLIRDGKCVYHESHNGISMADIGDHAV</sequence>
<dbReference type="Gene3D" id="3.40.30.10">
    <property type="entry name" value="Glutaredoxin"/>
    <property type="match status" value="1"/>
</dbReference>
<proteinExistence type="predicted"/>
<dbReference type="OrthoDB" id="677051at2"/>
<dbReference type="EMBL" id="QCYK01000003">
    <property type="protein sequence ID" value="PUZ22692.1"/>
    <property type="molecule type" value="Genomic_DNA"/>
</dbReference>
<name>A0A2T7BC92_9BACT</name>
<accession>A0A2T7BC92</accession>
<reference evidence="1 2" key="1">
    <citation type="submission" date="2018-04" db="EMBL/GenBank/DDBJ databases">
        <title>Chitinophaga fuyangensis sp. nov., isolated from soil in a chemical factory.</title>
        <authorList>
            <person name="Chen K."/>
        </authorList>
    </citation>
    <scope>NUCLEOTIDE SEQUENCE [LARGE SCALE GENOMIC DNA]</scope>
    <source>
        <strain evidence="1 2">LY-1</strain>
    </source>
</reference>
<evidence type="ECO:0000313" key="1">
    <source>
        <dbReference type="EMBL" id="PUZ22692.1"/>
    </source>
</evidence>
<protein>
    <submittedName>
        <fullName evidence="1">Bacillithiol system redox-active protein YtxJ</fullName>
    </submittedName>
</protein>
<comment type="caution">
    <text evidence="1">The sequence shown here is derived from an EMBL/GenBank/DDBJ whole genome shotgun (WGS) entry which is preliminary data.</text>
</comment>
<dbReference type="Pfam" id="PF11009">
    <property type="entry name" value="BrxC"/>
    <property type="match status" value="1"/>
</dbReference>
<keyword evidence="2" id="KW-1185">Reference proteome</keyword>
<evidence type="ECO:0000313" key="2">
    <source>
        <dbReference type="Proteomes" id="UP000244450"/>
    </source>
</evidence>
<organism evidence="1 2">
    <name type="scientific">Chitinophaga parva</name>
    <dbReference type="NCBI Taxonomy" id="2169414"/>
    <lineage>
        <taxon>Bacteria</taxon>
        <taxon>Pseudomonadati</taxon>
        <taxon>Bacteroidota</taxon>
        <taxon>Chitinophagia</taxon>
        <taxon>Chitinophagales</taxon>
        <taxon>Chitinophagaceae</taxon>
        <taxon>Chitinophaga</taxon>
    </lineage>
</organism>
<dbReference type="Proteomes" id="UP000244450">
    <property type="component" value="Unassembled WGS sequence"/>
</dbReference>
<dbReference type="RefSeq" id="WP_108688437.1">
    <property type="nucleotide sequence ID" value="NZ_QCYK01000003.1"/>
</dbReference>
<dbReference type="InterPro" id="IPR022551">
    <property type="entry name" value="BrxC"/>
</dbReference>
<dbReference type="AlphaFoldDB" id="A0A2T7BC92"/>